<dbReference type="RefSeq" id="XP_037191127.1">
    <property type="nucleotide sequence ID" value="XM_037335917.1"/>
</dbReference>
<protein>
    <submittedName>
        <fullName evidence="2">Uncharacterized protein</fullName>
    </submittedName>
</protein>
<proteinExistence type="predicted"/>
<dbReference type="AlphaFoldDB" id="A0A8H6ARC9"/>
<reference evidence="2 3" key="1">
    <citation type="journal article" date="2020" name="Phytopathology">
        <title>A high-quality genome resource of Botrytis fragariae, a new and rapidly spreading fungal pathogen causing strawberry gray mold in the U.S.A.</title>
        <authorList>
            <person name="Wu Y."/>
            <person name="Saski C.A."/>
            <person name="Schnabel G."/>
            <person name="Xiao S."/>
            <person name="Hu M."/>
        </authorList>
    </citation>
    <scope>NUCLEOTIDE SEQUENCE [LARGE SCALE GENOMIC DNA]</scope>
    <source>
        <strain evidence="2 3">BVB16</strain>
    </source>
</reference>
<dbReference type="OrthoDB" id="3535822at2759"/>
<feature type="region of interest" description="Disordered" evidence="1">
    <location>
        <begin position="136"/>
        <end position="183"/>
    </location>
</feature>
<dbReference type="EMBL" id="JABFCT010000010">
    <property type="protein sequence ID" value="KAF5872181.1"/>
    <property type="molecule type" value="Genomic_DNA"/>
</dbReference>
<gene>
    <name evidence="2" type="ORF">Bfra_005535</name>
</gene>
<evidence type="ECO:0000256" key="1">
    <source>
        <dbReference type="SAM" id="MobiDB-lite"/>
    </source>
</evidence>
<accession>A0A8H6ARC9</accession>
<feature type="region of interest" description="Disordered" evidence="1">
    <location>
        <begin position="1"/>
        <end position="27"/>
    </location>
</feature>
<name>A0A8H6ARC9_9HELO</name>
<keyword evidence="3" id="KW-1185">Reference proteome</keyword>
<organism evidence="2 3">
    <name type="scientific">Botrytis fragariae</name>
    <dbReference type="NCBI Taxonomy" id="1964551"/>
    <lineage>
        <taxon>Eukaryota</taxon>
        <taxon>Fungi</taxon>
        <taxon>Dikarya</taxon>
        <taxon>Ascomycota</taxon>
        <taxon>Pezizomycotina</taxon>
        <taxon>Leotiomycetes</taxon>
        <taxon>Helotiales</taxon>
        <taxon>Sclerotiniaceae</taxon>
        <taxon>Botrytis</taxon>
    </lineage>
</organism>
<evidence type="ECO:0000313" key="2">
    <source>
        <dbReference type="EMBL" id="KAF5872181.1"/>
    </source>
</evidence>
<dbReference type="Proteomes" id="UP000531561">
    <property type="component" value="Unassembled WGS sequence"/>
</dbReference>
<dbReference type="GeneID" id="59259609"/>
<comment type="caution">
    <text evidence="2">The sequence shown here is derived from an EMBL/GenBank/DDBJ whole genome shotgun (WGS) entry which is preliminary data.</text>
</comment>
<evidence type="ECO:0000313" key="3">
    <source>
        <dbReference type="Proteomes" id="UP000531561"/>
    </source>
</evidence>
<sequence length="490" mass="55554">MYGARTSSRHSRPNPRYPRDTRSRLRRPQWHGKEYREGRYMTVFQLHRSCSSGRGFSRYFESFESANTHDLLDGLENALSREYELPENLHFEFFLLRTQIIGEDALVGSVFDGGESVRRKGGVGDEIQCRAPTPIQRESRAMGSDSKISIGFSPRDSNDSDATIPMISDLSPPGFNRSDTTLSRTSDLSFPDFNKSDTILSKTSDFSFPDSNRSDFTLPRLPNLSRPHSNTSNFTLPGFSNPLAPNNSSTQLRNYPNPLVPNNFRPPAPYNFGPIVENYSGVTDPRNLRLSIPDGYTLNSGPPFPPKLILSQPCLSCSRDSPLGPPCNNVQPCFECVKSNKFCSFPRSAYLVEPGSILHSLLTNILAANNCINLEISSIFQCIYLITSKSWECSRDPSNRQNIVMAVQSTKTTAKCIEELRSAALMAIPSVPNYIFFRYYFRGREVWSNDYAFVRDLKWENDDYMELRAFSLHTRLEYHGCMVGWYQKSV</sequence>